<evidence type="ECO:0000313" key="2">
    <source>
        <dbReference type="EMBL" id="KAG9987431.1"/>
    </source>
</evidence>
<evidence type="ECO:0000313" key="3">
    <source>
        <dbReference type="Proteomes" id="UP000729357"/>
    </source>
</evidence>
<sequence>MMNSFYPLFVTANVSLQVINRVLQSALDEEFPPGEHWGNDWVLVEQRVHRNLSVPTMPPVQPFESGFLNTSIHNLQNFVTIELIEGTDQLPFPFGIIDERTALDNTISFWAQDDVNPIQEAQIRTMWGGGTPLDRILATYIDPYEYLSYHNPTDNMTKEQSRAHLLAWEDTERDRLALQFYEFADSSRVFERASEELNQTTKWFDFRLDASCAMGHIYLIGDYGPVEIMADFVFKSDMFDANGKLHFPAPSSYLETRSPFNLISRLVDLRNTRPGATNMSTTQGNGRANFDQIESGNIHTVTQYTIGWICALPIELAAAVKMLDEEHPRLPQDPKDDNSYRFGRIGNHNIVIGCLPHGRFGLVSAASVALQMKNSFDNLRIGLMVGIGGGVPSPETDIRLGDIVVSSPTGQHGGVVQYDLGKTRANGEVERTGSLNSPPNALLHVVTEMIAAQELGELQIVTHLSKLADELSAYAFPSKLIDCLYQPHHTHKSGQGCLGCGGSENQVLREERANNDPVIHYGTIASGNQVMKDAVTRDKLSHELGGVLCYEMEAAGLMNNFPCLVIRGISDYSDTHKNDGWRRYAAAVAAAYAKDLLGHLASAKVAQTETLDQLMGDLSQGMARNQTLIEEVGSRLDSTY</sequence>
<dbReference type="Proteomes" id="UP000729357">
    <property type="component" value="Unassembled WGS sequence"/>
</dbReference>
<dbReference type="SUPFAM" id="SSF53167">
    <property type="entry name" value="Purine and uridine phosphorylases"/>
    <property type="match status" value="1"/>
</dbReference>
<accession>A0A9P8FZW2</accession>
<dbReference type="AlphaFoldDB" id="A0A9P8FZW2"/>
<feature type="domain" description="Nucleoside phosphorylase" evidence="1">
    <location>
        <begin position="305"/>
        <end position="583"/>
    </location>
</feature>
<reference evidence="2" key="1">
    <citation type="journal article" date="2021" name="J Fungi (Basel)">
        <title>Virulence traits and population genomics of the black yeast Aureobasidium melanogenum.</title>
        <authorList>
            <person name="Cernosa A."/>
            <person name="Sun X."/>
            <person name="Gostincar C."/>
            <person name="Fang C."/>
            <person name="Gunde-Cimerman N."/>
            <person name="Song Z."/>
        </authorList>
    </citation>
    <scope>NUCLEOTIDE SEQUENCE</scope>
    <source>
        <strain evidence="2">EXF-9298</strain>
    </source>
</reference>
<dbReference type="EMBL" id="JAHFXS010000225">
    <property type="protein sequence ID" value="KAG9987431.1"/>
    <property type="molecule type" value="Genomic_DNA"/>
</dbReference>
<dbReference type="GO" id="GO:0003824">
    <property type="term" value="F:catalytic activity"/>
    <property type="evidence" value="ECO:0007669"/>
    <property type="project" value="InterPro"/>
</dbReference>
<organism evidence="2 3">
    <name type="scientific">Aureobasidium melanogenum</name>
    <name type="common">Aureobasidium pullulans var. melanogenum</name>
    <dbReference type="NCBI Taxonomy" id="46634"/>
    <lineage>
        <taxon>Eukaryota</taxon>
        <taxon>Fungi</taxon>
        <taxon>Dikarya</taxon>
        <taxon>Ascomycota</taxon>
        <taxon>Pezizomycotina</taxon>
        <taxon>Dothideomycetes</taxon>
        <taxon>Dothideomycetidae</taxon>
        <taxon>Dothideales</taxon>
        <taxon>Saccotheciaceae</taxon>
        <taxon>Aureobasidium</taxon>
    </lineage>
</organism>
<keyword evidence="3" id="KW-1185">Reference proteome</keyword>
<name>A0A9P8FZW2_AURME</name>
<dbReference type="InterPro" id="IPR035994">
    <property type="entry name" value="Nucleoside_phosphorylase_sf"/>
</dbReference>
<evidence type="ECO:0000259" key="1">
    <source>
        <dbReference type="Pfam" id="PF01048"/>
    </source>
</evidence>
<dbReference type="Pfam" id="PF01048">
    <property type="entry name" value="PNP_UDP_1"/>
    <property type="match status" value="1"/>
</dbReference>
<dbReference type="PANTHER" id="PTHR46082:SF11">
    <property type="entry name" value="AAA+ ATPASE DOMAIN-CONTAINING PROTEIN-RELATED"/>
    <property type="match status" value="1"/>
</dbReference>
<dbReference type="InterPro" id="IPR053137">
    <property type="entry name" value="NLR-like"/>
</dbReference>
<reference evidence="2" key="2">
    <citation type="submission" date="2021-08" db="EMBL/GenBank/DDBJ databases">
        <authorList>
            <person name="Gostincar C."/>
            <person name="Sun X."/>
            <person name="Song Z."/>
            <person name="Gunde-Cimerman N."/>
        </authorList>
    </citation>
    <scope>NUCLEOTIDE SEQUENCE</scope>
    <source>
        <strain evidence="2">EXF-9298</strain>
    </source>
</reference>
<comment type="caution">
    <text evidence="2">The sequence shown here is derived from an EMBL/GenBank/DDBJ whole genome shotgun (WGS) entry which is preliminary data.</text>
</comment>
<protein>
    <submittedName>
        <fullName evidence="2">Pfs domain-containing protein</fullName>
    </submittedName>
</protein>
<dbReference type="PANTHER" id="PTHR46082">
    <property type="entry name" value="ATP/GTP-BINDING PROTEIN-RELATED"/>
    <property type="match status" value="1"/>
</dbReference>
<dbReference type="InterPro" id="IPR000845">
    <property type="entry name" value="Nucleoside_phosphorylase_d"/>
</dbReference>
<feature type="non-terminal residue" evidence="2">
    <location>
        <position position="640"/>
    </location>
</feature>
<dbReference type="Gene3D" id="3.40.50.1580">
    <property type="entry name" value="Nucleoside phosphorylase domain"/>
    <property type="match status" value="1"/>
</dbReference>
<gene>
    <name evidence="2" type="ORF">KCU98_g3346</name>
</gene>
<dbReference type="GO" id="GO:0009116">
    <property type="term" value="P:nucleoside metabolic process"/>
    <property type="evidence" value="ECO:0007669"/>
    <property type="project" value="InterPro"/>
</dbReference>
<proteinExistence type="predicted"/>